<dbReference type="RefSeq" id="WP_344571928.1">
    <property type="nucleotide sequence ID" value="NZ_BAAASK010000009.1"/>
</dbReference>
<dbReference type="Proteomes" id="UP001499989">
    <property type="component" value="Unassembled WGS sequence"/>
</dbReference>
<reference evidence="2 3" key="1">
    <citation type="journal article" date="2019" name="Int. J. Syst. Evol. Microbiol.">
        <title>The Global Catalogue of Microorganisms (GCM) 10K type strain sequencing project: providing services to taxonomists for standard genome sequencing and annotation.</title>
        <authorList>
            <consortium name="The Broad Institute Genomics Platform"/>
            <consortium name="The Broad Institute Genome Sequencing Center for Infectious Disease"/>
            <person name="Wu L."/>
            <person name="Ma J."/>
        </authorList>
    </citation>
    <scope>NUCLEOTIDE SEQUENCE [LARGE SCALE GENOMIC DNA]</scope>
    <source>
        <strain evidence="2 3">JCM 4531</strain>
    </source>
</reference>
<name>A0ABN3SVA1_9ACTN</name>
<protein>
    <submittedName>
        <fullName evidence="2">DUF6081 family protein</fullName>
    </submittedName>
</protein>
<evidence type="ECO:0000313" key="2">
    <source>
        <dbReference type="EMBL" id="GAA2685824.1"/>
    </source>
</evidence>
<organism evidence="2 3">
    <name type="scientific">Streptomyces violaceolatus</name>
    <dbReference type="NCBI Taxonomy" id="67378"/>
    <lineage>
        <taxon>Bacteria</taxon>
        <taxon>Bacillati</taxon>
        <taxon>Actinomycetota</taxon>
        <taxon>Actinomycetes</taxon>
        <taxon>Kitasatosporales</taxon>
        <taxon>Streptomycetaceae</taxon>
        <taxon>Streptomyces</taxon>
        <taxon>Streptomyces violaceoruber group</taxon>
    </lineage>
</organism>
<dbReference type="Pfam" id="PF19559">
    <property type="entry name" value="DUF6081"/>
    <property type="match status" value="1"/>
</dbReference>
<gene>
    <name evidence="2" type="ORF">GCM10010310_38170</name>
</gene>
<comment type="caution">
    <text evidence="2">The sequence shown here is derived from an EMBL/GenBank/DDBJ whole genome shotgun (WGS) entry which is preliminary data.</text>
</comment>
<evidence type="ECO:0000313" key="3">
    <source>
        <dbReference type="Proteomes" id="UP001499989"/>
    </source>
</evidence>
<accession>A0ABN3SVA1</accession>
<dbReference type="EMBL" id="BAAASK010000009">
    <property type="protein sequence ID" value="GAA2685824.1"/>
    <property type="molecule type" value="Genomic_DNA"/>
</dbReference>
<feature type="region of interest" description="Disordered" evidence="1">
    <location>
        <begin position="51"/>
        <end position="70"/>
    </location>
</feature>
<evidence type="ECO:0000256" key="1">
    <source>
        <dbReference type="SAM" id="MobiDB-lite"/>
    </source>
</evidence>
<sequence>MSTEIFHEEFAGGLVTEGPGAPWRLRPVDGLEAGDGLVRGGPDGLVVVPSAAHPGTRRPAFTEPKPGPDGTPLHLRWGAFTTGGTTGGTAGARAAFTAVPGERLSVRAEMGLRGFGLRSHRYDDVTEPDADARLGAGGLISVDLESGIIFDFFLTHSRLYAVYERLALRPDAEFAAFTYCVPVADRTPGTLHRLEVGYDVAAGTAHWTADGQEVLSVDRIGFRALDARWLRRDNGGREEAVRPRGLSFGLGLFLERHFGQGVRLSVRRLSVLTSPAGSRDS</sequence>
<dbReference type="InterPro" id="IPR045727">
    <property type="entry name" value="DUF6081"/>
</dbReference>
<keyword evidence="3" id="KW-1185">Reference proteome</keyword>
<proteinExistence type="predicted"/>